<dbReference type="RefSeq" id="WP_146071436.1">
    <property type="nucleotide sequence ID" value="NZ_FNUY01000008.1"/>
</dbReference>
<reference evidence="4 5" key="1">
    <citation type="submission" date="2016-10" db="EMBL/GenBank/DDBJ databases">
        <authorList>
            <person name="de Groot N.N."/>
        </authorList>
    </citation>
    <scope>NUCLEOTIDE SEQUENCE [LARGE SCALE GENOMIC DNA]</scope>
    <source>
        <strain evidence="4 5">DSM 26656</strain>
    </source>
</reference>
<sequence length="601" mass="65049">MRHTIETAPKDGKFVILEDDATGIYDVAQWSPEAAKWIGKNSEPTKLTPTHWHPLVRDEYFLGEDEISSNRSAVWASVRRHRKGLYTGAAVAAGFLVFYAIRDAAQYDSVKIIGRQVVAQATQLLSQVSKTSLPASRQSDANQTSPPSAQQVQVTSVPHPPQSQNGERAEAVAQELTEARLTEARRTIERLDFQLRAETAKGIRSLEQERKQSIALALETAAARNELAASAARYRQALDEERARSTALENELATAKSEIETQAARLRTANDEAAQLARAEAAKSLQSLEQERKQSAAHALEAATARNELAASSADYRQALEEESARSAALESQLATAQREIETQAARLRTVSDETGRLAHAEAAKNVQTLEQERKQSAVLALDAAAARSELAASSTRHRQALDEERARSAALAQELATARLEIETQMARLQAASNETGQLRQATTSAMAELEQSRQQERDRIAAMARDVAPGNAVLAHAMPEPVKSGDGPDTAQVSEVAALPQTTIAEAQSNTEATRLIARASALLIQGDIGAARIVLESAAETGSARASFMLAETYDPAILTAWGTFGTRGEVMKARELYAKAHAGGIQEAKDRFNALRQ</sequence>
<keyword evidence="3" id="KW-1133">Transmembrane helix</keyword>
<dbReference type="AlphaFoldDB" id="A0A1H6BZ35"/>
<feature type="region of interest" description="Disordered" evidence="2">
    <location>
        <begin position="132"/>
        <end position="168"/>
    </location>
</feature>
<dbReference type="Proteomes" id="UP000236743">
    <property type="component" value="Unassembled WGS sequence"/>
</dbReference>
<feature type="compositionally biased region" description="Polar residues" evidence="2">
    <location>
        <begin position="132"/>
        <end position="166"/>
    </location>
</feature>
<keyword evidence="1" id="KW-0175">Coiled coil</keyword>
<keyword evidence="3" id="KW-0472">Membrane</keyword>
<evidence type="ECO:0000256" key="2">
    <source>
        <dbReference type="SAM" id="MobiDB-lite"/>
    </source>
</evidence>
<accession>A0A1H6BZ35</accession>
<organism evidence="4 5">
    <name type="scientific">Bosea lathyri</name>
    <dbReference type="NCBI Taxonomy" id="1036778"/>
    <lineage>
        <taxon>Bacteria</taxon>
        <taxon>Pseudomonadati</taxon>
        <taxon>Pseudomonadota</taxon>
        <taxon>Alphaproteobacteria</taxon>
        <taxon>Hyphomicrobiales</taxon>
        <taxon>Boseaceae</taxon>
        <taxon>Bosea</taxon>
    </lineage>
</organism>
<evidence type="ECO:0000313" key="4">
    <source>
        <dbReference type="EMBL" id="SEG65960.1"/>
    </source>
</evidence>
<evidence type="ECO:0000256" key="1">
    <source>
        <dbReference type="SAM" id="Coils"/>
    </source>
</evidence>
<keyword evidence="3" id="KW-0812">Transmembrane</keyword>
<evidence type="ECO:0000256" key="3">
    <source>
        <dbReference type="SAM" id="Phobius"/>
    </source>
</evidence>
<protein>
    <submittedName>
        <fullName evidence="4">Uncharacterized protein</fullName>
    </submittedName>
</protein>
<keyword evidence="5" id="KW-1185">Reference proteome</keyword>
<gene>
    <name evidence="4" type="ORF">SAMN04488115_108226</name>
</gene>
<name>A0A1H6BZ35_9HYPH</name>
<dbReference type="OrthoDB" id="8003401at2"/>
<feature type="coiled-coil region" evidence="1">
    <location>
        <begin position="402"/>
        <end position="468"/>
    </location>
</feature>
<proteinExistence type="predicted"/>
<evidence type="ECO:0000313" key="5">
    <source>
        <dbReference type="Proteomes" id="UP000236743"/>
    </source>
</evidence>
<feature type="transmembrane region" description="Helical" evidence="3">
    <location>
        <begin position="84"/>
        <end position="101"/>
    </location>
</feature>
<feature type="coiled-coil region" evidence="1">
    <location>
        <begin position="224"/>
        <end position="354"/>
    </location>
</feature>
<dbReference type="EMBL" id="FNUY01000008">
    <property type="protein sequence ID" value="SEG65960.1"/>
    <property type="molecule type" value="Genomic_DNA"/>
</dbReference>